<evidence type="ECO:0000256" key="7">
    <source>
        <dbReference type="SAM" id="Phobius"/>
    </source>
</evidence>
<feature type="transmembrane region" description="Helical" evidence="7">
    <location>
        <begin position="522"/>
        <end position="544"/>
    </location>
</feature>
<keyword evidence="2" id="KW-0813">Transport</keyword>
<comment type="caution">
    <text evidence="8">The sequence shown here is derived from an EMBL/GenBank/DDBJ whole genome shotgun (WGS) entry which is preliminary data.</text>
</comment>
<feature type="transmembrane region" description="Helical" evidence="7">
    <location>
        <begin position="97"/>
        <end position="114"/>
    </location>
</feature>
<dbReference type="GO" id="GO:0016020">
    <property type="term" value="C:membrane"/>
    <property type="evidence" value="ECO:0007669"/>
    <property type="project" value="UniProtKB-SubCell"/>
</dbReference>
<feature type="transmembrane region" description="Helical" evidence="7">
    <location>
        <begin position="62"/>
        <end position="85"/>
    </location>
</feature>
<dbReference type="Pfam" id="PF07690">
    <property type="entry name" value="MFS_1"/>
    <property type="match status" value="1"/>
</dbReference>
<dbReference type="PANTHER" id="PTHR19432">
    <property type="entry name" value="SUGAR TRANSPORTER"/>
    <property type="match status" value="1"/>
</dbReference>
<dbReference type="EMBL" id="SRLO01000193">
    <property type="protein sequence ID" value="TNN68238.1"/>
    <property type="molecule type" value="Genomic_DNA"/>
</dbReference>
<dbReference type="OrthoDB" id="28755at2759"/>
<keyword evidence="9" id="KW-1185">Reference proteome</keyword>
<dbReference type="CDD" id="cd17313">
    <property type="entry name" value="MFS_SLC45_SUC"/>
    <property type="match status" value="1"/>
</dbReference>
<organism evidence="8 9">
    <name type="scientific">Liparis tanakae</name>
    <name type="common">Tanaka's snailfish</name>
    <dbReference type="NCBI Taxonomy" id="230148"/>
    <lineage>
        <taxon>Eukaryota</taxon>
        <taxon>Metazoa</taxon>
        <taxon>Chordata</taxon>
        <taxon>Craniata</taxon>
        <taxon>Vertebrata</taxon>
        <taxon>Euteleostomi</taxon>
        <taxon>Actinopterygii</taxon>
        <taxon>Neopterygii</taxon>
        <taxon>Teleostei</taxon>
        <taxon>Neoteleostei</taxon>
        <taxon>Acanthomorphata</taxon>
        <taxon>Eupercaria</taxon>
        <taxon>Perciformes</taxon>
        <taxon>Cottioidei</taxon>
        <taxon>Cottales</taxon>
        <taxon>Liparidae</taxon>
        <taxon>Liparis</taxon>
    </lineage>
</organism>
<dbReference type="FunFam" id="1.20.1250.20:FF:000193">
    <property type="entry name" value="Solute carrier family 45 member 3"/>
    <property type="match status" value="1"/>
</dbReference>
<feature type="transmembrane region" description="Helical" evidence="7">
    <location>
        <begin position="550"/>
        <end position="569"/>
    </location>
</feature>
<evidence type="ECO:0000313" key="9">
    <source>
        <dbReference type="Proteomes" id="UP000314294"/>
    </source>
</evidence>
<dbReference type="Proteomes" id="UP000314294">
    <property type="component" value="Unassembled WGS sequence"/>
</dbReference>
<evidence type="ECO:0000256" key="4">
    <source>
        <dbReference type="ARBA" id="ARBA00022989"/>
    </source>
</evidence>
<feature type="transmembrane region" description="Helical" evidence="7">
    <location>
        <begin position="28"/>
        <end position="50"/>
    </location>
</feature>
<evidence type="ECO:0000313" key="8">
    <source>
        <dbReference type="EMBL" id="TNN68238.1"/>
    </source>
</evidence>
<reference evidence="8 9" key="1">
    <citation type="submission" date="2019-03" db="EMBL/GenBank/DDBJ databases">
        <title>First draft genome of Liparis tanakae, snailfish: a comprehensive survey of snailfish specific genes.</title>
        <authorList>
            <person name="Kim W."/>
            <person name="Song I."/>
            <person name="Jeong J.-H."/>
            <person name="Kim D."/>
            <person name="Kim S."/>
            <person name="Ryu S."/>
            <person name="Song J.Y."/>
            <person name="Lee S.K."/>
        </authorList>
    </citation>
    <scope>NUCLEOTIDE SEQUENCE [LARGE SCALE GENOMIC DNA]</scope>
    <source>
        <tissue evidence="8">Muscle</tissue>
    </source>
</reference>
<feature type="transmembrane region" description="Helical" evidence="7">
    <location>
        <begin position="307"/>
        <end position="325"/>
    </location>
</feature>
<keyword evidence="5 7" id="KW-0472">Membrane</keyword>
<protein>
    <submittedName>
        <fullName evidence="8">Solute carrier family 45 member 3</fullName>
    </submittedName>
</protein>
<name>A0A4Z2HR64_9TELE</name>
<gene>
    <name evidence="8" type="primary">Slc45a3</name>
    <name evidence="8" type="ORF">EYF80_021560</name>
</gene>
<dbReference type="AlphaFoldDB" id="A0A4Z2HR64"/>
<dbReference type="Gene3D" id="1.20.1250.20">
    <property type="entry name" value="MFS general substrate transporter like domains"/>
    <property type="match status" value="1"/>
</dbReference>
<dbReference type="InterPro" id="IPR036259">
    <property type="entry name" value="MFS_trans_sf"/>
</dbReference>
<evidence type="ECO:0000256" key="5">
    <source>
        <dbReference type="ARBA" id="ARBA00023136"/>
    </source>
</evidence>
<dbReference type="PANTHER" id="PTHR19432:SF35">
    <property type="entry name" value="SOLUTE CARRIER FAMILY 45 MEMBER 3 ISOFORM X1"/>
    <property type="match status" value="1"/>
</dbReference>
<keyword evidence="3 7" id="KW-0812">Transmembrane</keyword>
<feature type="transmembrane region" description="Helical" evidence="7">
    <location>
        <begin position="134"/>
        <end position="157"/>
    </location>
</feature>
<dbReference type="SUPFAM" id="SSF103473">
    <property type="entry name" value="MFS general substrate transporter"/>
    <property type="match status" value="1"/>
</dbReference>
<evidence type="ECO:0000256" key="3">
    <source>
        <dbReference type="ARBA" id="ARBA00022692"/>
    </source>
</evidence>
<evidence type="ECO:0000256" key="6">
    <source>
        <dbReference type="ARBA" id="ARBA00038193"/>
    </source>
</evidence>
<evidence type="ECO:0000256" key="1">
    <source>
        <dbReference type="ARBA" id="ARBA00004141"/>
    </source>
</evidence>
<accession>A0A4Z2HR64</accession>
<sequence>MSVPVVAIPEEREPAPVNMPGWRSQWRLVLLNSLACGLEICVAAGITYVPPLLLEAGVEERYMTMVLGIGPVLGLLFIPLIGSASDQCHSSYGRRRPFIWLLSLGVLLALFIIPHADILAARLSWGGRTFQVGFLIFGVGLLDFCGQVCFTPLEALLSDLYLDQEDYNQAFAMFSCMVSLGGCVGYLLPALDWSSGLLSAYLGGQAECLFSLLIIIFVTSVLITMKVSEEPLCAKSGSAGSGSLLEAGPGTIEAGRCGVPRSCCYLLKCKLRLLKSGPLLCLLRTCWSMTPAIYRSYCHVPRVMRQLCVAQLCSWIAVMSFMLFYTDFVGEGLYEGVPSALAGSASKQRYSEGVRMGSMGLFLQCATSTFFSLVMSRLVRHFGSRWVYTSSMVSFTVSALVICLSKSVVLVTIMASLTGYAYATLQTLPYTLTCMYHKEKEIYMPKRKAQSVHKNGIATKRDSVYLTPVEEEGRSNHTAGAPYGQVFFGPPHGQNGSAHSAGGAEQEEIESGFEKRGVGLDFAILDSTFLLSQVFPTLFMGMIVHFAQSVTAYIACSVIFGAVATYLANQIIFDQKDLKN</sequence>
<feature type="transmembrane region" description="Helical" evidence="7">
    <location>
        <begin position="169"/>
        <end position="188"/>
    </location>
</feature>
<feature type="transmembrane region" description="Helical" evidence="7">
    <location>
        <begin position="200"/>
        <end position="223"/>
    </location>
</feature>
<dbReference type="FunFam" id="1.20.1250.20:FF:000230">
    <property type="entry name" value="Solute carrier family 45 member 3"/>
    <property type="match status" value="1"/>
</dbReference>
<feature type="transmembrane region" description="Helical" evidence="7">
    <location>
        <begin position="386"/>
        <end position="413"/>
    </location>
</feature>
<proteinExistence type="inferred from homology"/>
<dbReference type="InterPro" id="IPR011701">
    <property type="entry name" value="MFS"/>
</dbReference>
<dbReference type="GO" id="GO:0008506">
    <property type="term" value="F:sucrose:proton symporter activity"/>
    <property type="evidence" value="ECO:0007669"/>
    <property type="project" value="TreeGrafter"/>
</dbReference>
<evidence type="ECO:0000256" key="2">
    <source>
        <dbReference type="ARBA" id="ARBA00022448"/>
    </source>
</evidence>
<keyword evidence="4 7" id="KW-1133">Transmembrane helix</keyword>
<feature type="transmembrane region" description="Helical" evidence="7">
    <location>
        <begin position="356"/>
        <end position="374"/>
    </location>
</feature>
<comment type="subcellular location">
    <subcellularLocation>
        <location evidence="1">Membrane</location>
        <topology evidence="1">Multi-pass membrane protein</topology>
    </subcellularLocation>
</comment>
<comment type="similarity">
    <text evidence="6">Belongs to the glycoside-pentoside-hexuronide (GPH) cation symporter transporter (TC 2.A.2) family.</text>
</comment>